<dbReference type="WBParaSite" id="TMUE_3000012029.1">
    <property type="protein sequence ID" value="TMUE_3000012029.1"/>
    <property type="gene ID" value="WBGene00302831"/>
</dbReference>
<reference evidence="2" key="1">
    <citation type="submission" date="2019-12" db="UniProtKB">
        <authorList>
            <consortium name="WormBaseParasite"/>
        </authorList>
    </citation>
    <scope>IDENTIFICATION</scope>
</reference>
<dbReference type="Proteomes" id="UP000046395">
    <property type="component" value="Unassembled WGS sequence"/>
</dbReference>
<keyword evidence="1" id="KW-1185">Reference proteome</keyword>
<evidence type="ECO:0000313" key="2">
    <source>
        <dbReference type="WBParaSite" id="TMUE_3000012029.1"/>
    </source>
</evidence>
<dbReference type="AlphaFoldDB" id="A0A5S6QY48"/>
<protein>
    <submittedName>
        <fullName evidence="2">Uncharacterized protein</fullName>
    </submittedName>
</protein>
<accession>A0A5S6QY48</accession>
<organism evidence="1 2">
    <name type="scientific">Trichuris muris</name>
    <name type="common">Mouse whipworm</name>
    <dbReference type="NCBI Taxonomy" id="70415"/>
    <lineage>
        <taxon>Eukaryota</taxon>
        <taxon>Metazoa</taxon>
        <taxon>Ecdysozoa</taxon>
        <taxon>Nematoda</taxon>
        <taxon>Enoplea</taxon>
        <taxon>Dorylaimia</taxon>
        <taxon>Trichinellida</taxon>
        <taxon>Trichuridae</taxon>
        <taxon>Trichuris</taxon>
    </lineage>
</organism>
<evidence type="ECO:0000313" key="1">
    <source>
        <dbReference type="Proteomes" id="UP000046395"/>
    </source>
</evidence>
<name>A0A5S6QY48_TRIMR</name>
<proteinExistence type="predicted"/>
<sequence>MSVVQRKTVDYPFGLARGVCNHVSRPYLWQMGEFITFGTRLFRKLRFRKLVHLFGVVYFSLPAACSSASFDSECSTCAYPSILKGLTENPRGYNSKAKEAVAHQSERQVFEGLTALALIRGPSNLKRVRHVRA</sequence>